<name>A0A2J1E0D5_9CHLR</name>
<reference evidence="1 2" key="1">
    <citation type="journal article" date="2017" name="FEMS Microbiol. Ecol.">
        <title>Reconstructed genomes of novel Dehalococcoides mccartyi strains from 1,2,3,4-tetrachlorodibenzo-p-dioxin-dechlorinating enrichment cultures reveal divergent reductive dehalogenase gene profiles.</title>
        <authorList>
            <person name="Dam H.T."/>
            <person name="Vollmers J."/>
            <person name="Kaster A.K."/>
            <person name="Haggblom M.M."/>
        </authorList>
    </citation>
    <scope>NUCLEOTIDE SEQUENCE [LARGE SCALE GENOMIC DNA]</scope>
    <source>
        <strain evidence="1 2">H1-3-2.001</strain>
    </source>
</reference>
<gene>
    <name evidence="1" type="ORF">CVH13_00158</name>
</gene>
<proteinExistence type="predicted"/>
<accession>A0A2J1E0D5</accession>
<comment type="caution">
    <text evidence="1">The sequence shown here is derived from an EMBL/GenBank/DDBJ whole genome shotgun (WGS) entry which is preliminary data.</text>
</comment>
<evidence type="ECO:0000313" key="1">
    <source>
        <dbReference type="EMBL" id="PKH47903.1"/>
    </source>
</evidence>
<protein>
    <submittedName>
        <fullName evidence="1">Uncharacterized protein</fullName>
    </submittedName>
</protein>
<dbReference type="AlphaFoldDB" id="A0A2J1E0D5"/>
<organism evidence="1 2">
    <name type="scientific">Dehalococcoides mccartyi</name>
    <dbReference type="NCBI Taxonomy" id="61435"/>
    <lineage>
        <taxon>Bacteria</taxon>
        <taxon>Bacillati</taxon>
        <taxon>Chloroflexota</taxon>
        <taxon>Dehalococcoidia</taxon>
        <taxon>Dehalococcoidales</taxon>
        <taxon>Dehalococcoidaceae</taxon>
        <taxon>Dehalococcoides</taxon>
    </lineage>
</organism>
<sequence>MSVLIDNYLNNKLSVSAFQAETNPPPSDLTASLVIVLRRRRQ</sequence>
<dbReference type="EMBL" id="PHFD01000053">
    <property type="protein sequence ID" value="PKH47903.1"/>
    <property type="molecule type" value="Genomic_DNA"/>
</dbReference>
<dbReference type="Proteomes" id="UP000233649">
    <property type="component" value="Unassembled WGS sequence"/>
</dbReference>
<evidence type="ECO:0000313" key="2">
    <source>
        <dbReference type="Proteomes" id="UP000233649"/>
    </source>
</evidence>